<feature type="compositionally biased region" description="Basic and acidic residues" evidence="9">
    <location>
        <begin position="96"/>
        <end position="115"/>
    </location>
</feature>
<feature type="compositionally biased region" description="Low complexity" evidence="9">
    <location>
        <begin position="985"/>
        <end position="997"/>
    </location>
</feature>
<dbReference type="SUPFAM" id="SSF56112">
    <property type="entry name" value="Protein kinase-like (PK-like)"/>
    <property type="match status" value="1"/>
</dbReference>
<dbReference type="PANTHER" id="PTHR24343">
    <property type="entry name" value="SERINE/THREONINE KINASE"/>
    <property type="match status" value="1"/>
</dbReference>
<feature type="region of interest" description="Disordered" evidence="9">
    <location>
        <begin position="729"/>
        <end position="871"/>
    </location>
</feature>
<reference evidence="11 12" key="1">
    <citation type="submission" date="2016-07" db="EMBL/GenBank/DDBJ databases">
        <title>Pervasive Adenine N6-methylation of Active Genes in Fungi.</title>
        <authorList>
            <consortium name="DOE Joint Genome Institute"/>
            <person name="Mondo S.J."/>
            <person name="Dannebaum R.O."/>
            <person name="Kuo R.C."/>
            <person name="Labutti K."/>
            <person name="Haridas S."/>
            <person name="Kuo A."/>
            <person name="Salamov A."/>
            <person name="Ahrendt S.R."/>
            <person name="Lipzen A."/>
            <person name="Sullivan W."/>
            <person name="Andreopoulos W.B."/>
            <person name="Clum A."/>
            <person name="Lindquist E."/>
            <person name="Daum C."/>
            <person name="Ramamoorthy G.K."/>
            <person name="Gryganskyi A."/>
            <person name="Culley D."/>
            <person name="Magnuson J.K."/>
            <person name="James T.Y."/>
            <person name="O'Malley M.A."/>
            <person name="Stajich J.E."/>
            <person name="Spatafora J.W."/>
            <person name="Visel A."/>
            <person name="Grigoriev I.V."/>
        </authorList>
    </citation>
    <scope>NUCLEOTIDE SEQUENCE [LARGE SCALE GENOMIC DNA]</scope>
    <source>
        <strain evidence="11 12">68-887.2</strain>
    </source>
</reference>
<keyword evidence="6" id="KW-0067">ATP-binding</keyword>
<evidence type="ECO:0000256" key="7">
    <source>
        <dbReference type="ARBA" id="ARBA00047899"/>
    </source>
</evidence>
<feature type="compositionally biased region" description="Low complexity" evidence="9">
    <location>
        <begin position="778"/>
        <end position="800"/>
    </location>
</feature>
<comment type="caution">
    <text evidence="11">The sequence shown here is derived from an EMBL/GenBank/DDBJ whole genome shotgun (WGS) entry which is preliminary data.</text>
</comment>
<dbReference type="InterPro" id="IPR011009">
    <property type="entry name" value="Kinase-like_dom_sf"/>
</dbReference>
<evidence type="ECO:0000256" key="6">
    <source>
        <dbReference type="ARBA" id="ARBA00022840"/>
    </source>
</evidence>
<keyword evidence="3" id="KW-0808">Transferase</keyword>
<dbReference type="OrthoDB" id="68483at2759"/>
<dbReference type="Pfam" id="PF00069">
    <property type="entry name" value="Pkinase"/>
    <property type="match status" value="2"/>
</dbReference>
<dbReference type="Gene3D" id="3.30.200.20">
    <property type="entry name" value="Phosphorylase Kinase, domain 1"/>
    <property type="match status" value="1"/>
</dbReference>
<feature type="compositionally biased region" description="Low complexity" evidence="9">
    <location>
        <begin position="964"/>
        <end position="973"/>
    </location>
</feature>
<dbReference type="Proteomes" id="UP000193986">
    <property type="component" value="Unassembled WGS sequence"/>
</dbReference>
<organism evidence="11 12">
    <name type="scientific">Naematelia encephala</name>
    <dbReference type="NCBI Taxonomy" id="71784"/>
    <lineage>
        <taxon>Eukaryota</taxon>
        <taxon>Fungi</taxon>
        <taxon>Dikarya</taxon>
        <taxon>Basidiomycota</taxon>
        <taxon>Agaricomycotina</taxon>
        <taxon>Tremellomycetes</taxon>
        <taxon>Tremellales</taxon>
        <taxon>Naemateliaceae</taxon>
        <taxon>Naematelia</taxon>
    </lineage>
</organism>
<comment type="catalytic activity">
    <reaction evidence="8">
        <text>L-seryl-[protein] + ATP = O-phospho-L-seryl-[protein] + ADP + H(+)</text>
        <dbReference type="Rhea" id="RHEA:17989"/>
        <dbReference type="Rhea" id="RHEA-COMP:9863"/>
        <dbReference type="Rhea" id="RHEA-COMP:11604"/>
        <dbReference type="ChEBI" id="CHEBI:15378"/>
        <dbReference type="ChEBI" id="CHEBI:29999"/>
        <dbReference type="ChEBI" id="CHEBI:30616"/>
        <dbReference type="ChEBI" id="CHEBI:83421"/>
        <dbReference type="ChEBI" id="CHEBI:456216"/>
        <dbReference type="EC" id="2.7.11.1"/>
    </reaction>
</comment>
<evidence type="ECO:0000313" key="12">
    <source>
        <dbReference type="Proteomes" id="UP000193986"/>
    </source>
</evidence>
<dbReference type="CDD" id="cd14008">
    <property type="entry name" value="STKc_LKB1_CaMKK"/>
    <property type="match status" value="1"/>
</dbReference>
<feature type="region of interest" description="Disordered" evidence="9">
    <location>
        <begin position="902"/>
        <end position="1062"/>
    </location>
</feature>
<feature type="region of interest" description="Disordered" evidence="9">
    <location>
        <begin position="690"/>
        <end position="712"/>
    </location>
</feature>
<keyword evidence="4" id="KW-0547">Nucleotide-binding</keyword>
<dbReference type="InParanoid" id="A0A1Y2AX82"/>
<feature type="compositionally biased region" description="Low complexity" evidence="9">
    <location>
        <begin position="648"/>
        <end position="666"/>
    </location>
</feature>
<dbReference type="PANTHER" id="PTHR24343:SF330">
    <property type="entry name" value="SNF1-ACTIVATING KINASE 1"/>
    <property type="match status" value="1"/>
</dbReference>
<protein>
    <recommendedName>
        <fullName evidence="1">non-specific serine/threonine protein kinase</fullName>
        <ecNumber evidence="1">2.7.11.1</ecNumber>
    </recommendedName>
</protein>
<evidence type="ECO:0000256" key="4">
    <source>
        <dbReference type="ARBA" id="ARBA00022741"/>
    </source>
</evidence>
<proteinExistence type="predicted"/>
<dbReference type="SMART" id="SM00220">
    <property type="entry name" value="S_TKc"/>
    <property type="match status" value="1"/>
</dbReference>
<evidence type="ECO:0000256" key="8">
    <source>
        <dbReference type="ARBA" id="ARBA00048679"/>
    </source>
</evidence>
<name>A0A1Y2AX82_9TREE</name>
<evidence type="ECO:0000256" key="1">
    <source>
        <dbReference type="ARBA" id="ARBA00012513"/>
    </source>
</evidence>
<accession>A0A1Y2AX82</accession>
<feature type="region of interest" description="Disordered" evidence="9">
    <location>
        <begin position="1"/>
        <end position="141"/>
    </location>
</feature>
<feature type="compositionally biased region" description="Low complexity" evidence="9">
    <location>
        <begin position="66"/>
        <end position="93"/>
    </location>
</feature>
<dbReference type="GO" id="GO:0005524">
    <property type="term" value="F:ATP binding"/>
    <property type="evidence" value="ECO:0007669"/>
    <property type="project" value="UniProtKB-KW"/>
</dbReference>
<dbReference type="InterPro" id="IPR000719">
    <property type="entry name" value="Prot_kinase_dom"/>
</dbReference>
<feature type="region of interest" description="Disordered" evidence="9">
    <location>
        <begin position="409"/>
        <end position="438"/>
    </location>
</feature>
<keyword evidence="5 11" id="KW-0418">Kinase</keyword>
<comment type="catalytic activity">
    <reaction evidence="7">
        <text>L-threonyl-[protein] + ATP = O-phospho-L-threonyl-[protein] + ADP + H(+)</text>
        <dbReference type="Rhea" id="RHEA:46608"/>
        <dbReference type="Rhea" id="RHEA-COMP:11060"/>
        <dbReference type="Rhea" id="RHEA-COMP:11605"/>
        <dbReference type="ChEBI" id="CHEBI:15378"/>
        <dbReference type="ChEBI" id="CHEBI:30013"/>
        <dbReference type="ChEBI" id="CHEBI:30616"/>
        <dbReference type="ChEBI" id="CHEBI:61977"/>
        <dbReference type="ChEBI" id="CHEBI:456216"/>
        <dbReference type="EC" id="2.7.11.1"/>
    </reaction>
</comment>
<evidence type="ECO:0000256" key="9">
    <source>
        <dbReference type="SAM" id="MobiDB-lite"/>
    </source>
</evidence>
<gene>
    <name evidence="11" type="ORF">BCR39DRAFT_538612</name>
</gene>
<evidence type="ECO:0000259" key="10">
    <source>
        <dbReference type="PROSITE" id="PS50011"/>
    </source>
</evidence>
<keyword evidence="2" id="KW-0723">Serine/threonine-protein kinase</keyword>
<dbReference type="AlphaFoldDB" id="A0A1Y2AX82"/>
<dbReference type="GO" id="GO:0005737">
    <property type="term" value="C:cytoplasm"/>
    <property type="evidence" value="ECO:0007669"/>
    <property type="project" value="TreeGrafter"/>
</dbReference>
<feature type="domain" description="Protein kinase" evidence="10">
    <location>
        <begin position="159"/>
        <end position="553"/>
    </location>
</feature>
<dbReference type="EMBL" id="MCFC01000040">
    <property type="protein sequence ID" value="ORY27162.1"/>
    <property type="molecule type" value="Genomic_DNA"/>
</dbReference>
<dbReference type="Gene3D" id="1.10.510.10">
    <property type="entry name" value="Transferase(Phosphotransferase) domain 1"/>
    <property type="match status" value="1"/>
</dbReference>
<dbReference type="PROSITE" id="PS50011">
    <property type="entry name" value="PROTEIN_KINASE_DOM"/>
    <property type="match status" value="1"/>
</dbReference>
<sequence length="1062" mass="115045">MVSHHEATSINEPSLAAQLVSGSSSLPVPTPHAGMSPTPLNRQDSQRSGLVPSPRLDSVMLPPAAPSSSASTSKSGSSAPTPKVLSRGSSLRGRLSRRESARSKAKEDEIVTRRESVRRKAKEDEKTSVSESGSTEVIETPQVRLERDPETGRKMINQYLVLHELGSGTHGRVRLGRDMSAELSGDEGAQSGVAYYAIKIVDRNPKRKRLAGLGRQRGKDGGKMVNENEIRKEIAIFRKVNHPNVVRMKEIIDDPESSKLFMILEYCEGGDIHWKLDEGVPALTVAETRKIFRDTLLGLEYLHHQGIIHRDIKPSNLLWANDTVKISDFGCSHYSEALRVASAQAGPDGEAYVDDVELAKTAGSPAFFAPEMCYSGVDDVESVNSLSPAQELPAFTLRPPSVGEEIQETRASRSDPLVHGAQSFPLKPTRSNESAFSRRPPSARLLSSVVVRKERLPITNAIDIWALGVTLYCLLFGKTPFDAPNEYLLMQVIPTAEIDIPPFMGSDMVPTGRDGIMIESEEAREGLDLLRRLLEKDPTQRITVEQAKKHPFTLRGLPDPGAWLASTDPHAQTFVTVSNDEVAAVVIKSSSFREKFRKGIRTISHKLQIFGASGRSRGRSVGEGDNPSLSESSMASLVGTPQAKTIKTIPSRNPSPITSPTPSSSISRRFSILGSKNLDANASPRWQTIQLASPPFPSSSALVSPDMPAAAPQGATNRNFVVHRTASTHLAPPTTNPALTMMPVVDDQPKPPRQMTSSSSLDKLRAAGDGSPSNSLNRRQQSDGGRQRSPSSSSSNGIGSKLVRLLSRTSSQHSRFPRRDGGETVALPLPVQRSFSLDGEAMPRRSTETLDSSSNSSSHGIGPSPDRGLGLPAWETRLREPLRRGSNLSEDYTLEQEEIDWNETLSDDDDDDVSSAQALPRATSDWRDRGDLLGLNADATRSASVASTLDPIPDTSPHSPIQLSPRSPAVRSSPPSPSVGNSLFRSSSRTSNRISHSPLRPVFRPEGVSPDERAGIPGRLEGSLISPSGDDDPDDEGLVVGGSRRGRKGSMLSRRVLMEEEP</sequence>
<dbReference type="GO" id="GO:0004674">
    <property type="term" value="F:protein serine/threonine kinase activity"/>
    <property type="evidence" value="ECO:0007669"/>
    <property type="project" value="UniProtKB-KW"/>
</dbReference>
<dbReference type="EC" id="2.7.11.1" evidence="1"/>
<feature type="region of interest" description="Disordered" evidence="9">
    <location>
        <begin position="614"/>
        <end position="666"/>
    </location>
</feature>
<keyword evidence="12" id="KW-1185">Reference proteome</keyword>
<evidence type="ECO:0000256" key="5">
    <source>
        <dbReference type="ARBA" id="ARBA00022777"/>
    </source>
</evidence>
<evidence type="ECO:0000256" key="3">
    <source>
        <dbReference type="ARBA" id="ARBA00022679"/>
    </source>
</evidence>
<feature type="compositionally biased region" description="Acidic residues" evidence="9">
    <location>
        <begin position="902"/>
        <end position="913"/>
    </location>
</feature>
<dbReference type="STRING" id="71784.A0A1Y2AX82"/>
<evidence type="ECO:0000313" key="11">
    <source>
        <dbReference type="EMBL" id="ORY27162.1"/>
    </source>
</evidence>
<evidence type="ECO:0000256" key="2">
    <source>
        <dbReference type="ARBA" id="ARBA00022527"/>
    </source>
</evidence>
<feature type="compositionally biased region" description="Polar residues" evidence="9">
    <location>
        <begin position="38"/>
        <end position="48"/>
    </location>
</feature>